<feature type="transmembrane region" description="Helical" evidence="17">
    <location>
        <begin position="6"/>
        <end position="25"/>
    </location>
</feature>
<name>A0A4P6XTM2_9ASCO</name>
<dbReference type="InterPro" id="IPR036264">
    <property type="entry name" value="Bact_exopeptidase_dim_dom"/>
</dbReference>
<evidence type="ECO:0000256" key="2">
    <source>
        <dbReference type="ARBA" id="ARBA00004167"/>
    </source>
</evidence>
<evidence type="ECO:0000256" key="13">
    <source>
        <dbReference type="ARBA" id="ARBA00023136"/>
    </source>
</evidence>
<evidence type="ECO:0000256" key="5">
    <source>
        <dbReference type="ARBA" id="ARBA00022645"/>
    </source>
</evidence>
<feature type="binding site" evidence="16">
    <location>
        <position position="245"/>
    </location>
    <ligand>
        <name>Zn(2+)</name>
        <dbReference type="ChEBI" id="CHEBI:29105"/>
        <label>2</label>
    </ligand>
</feature>
<keyword evidence="8 16" id="KW-0479">Metal-binding</keyword>
<keyword evidence="14" id="KW-0325">Glycoprotein</keyword>
<keyword evidence="10 16" id="KW-0862">Zinc</keyword>
<comment type="subcellular location">
    <subcellularLocation>
        <location evidence="2">Membrane</location>
        <topology evidence="2">Single-pass membrane protein</topology>
    </subcellularLocation>
</comment>
<dbReference type="EMBL" id="CP034460">
    <property type="protein sequence ID" value="QBM89796.1"/>
    <property type="molecule type" value="Genomic_DNA"/>
</dbReference>
<feature type="domain" description="Peptidase M20 dimerisation" evidence="18">
    <location>
        <begin position="265"/>
        <end position="420"/>
    </location>
</feature>
<dbReference type="CDD" id="cd05674">
    <property type="entry name" value="M20_yscS"/>
    <property type="match status" value="1"/>
</dbReference>
<evidence type="ECO:0000256" key="15">
    <source>
        <dbReference type="PIRSR" id="PIRSR037217-1"/>
    </source>
</evidence>
<dbReference type="Pfam" id="PF01546">
    <property type="entry name" value="Peptidase_M20"/>
    <property type="match status" value="1"/>
</dbReference>
<reference evidence="20" key="1">
    <citation type="submission" date="2019-03" db="EMBL/GenBank/DDBJ databases">
        <title>Snf2 controls pulcherriminic acid biosynthesis and connects pigmentation and antifungal activity of the yeast Metschnikowia pulcherrima.</title>
        <authorList>
            <person name="Gore-Lloyd D."/>
            <person name="Sumann I."/>
            <person name="Brachmann A.O."/>
            <person name="Schneeberger K."/>
            <person name="Ortiz-Merino R.A."/>
            <person name="Moreno-Beltran M."/>
            <person name="Schlaefli M."/>
            <person name="Kirner P."/>
            <person name="Santos Kron A."/>
            <person name="Wolfe K.H."/>
            <person name="Piel J."/>
            <person name="Ahrens C.H."/>
            <person name="Henk D."/>
            <person name="Freimoser F.M."/>
        </authorList>
    </citation>
    <scope>NUCLEOTIDE SEQUENCE [LARGE SCALE GENOMIC DNA]</scope>
    <source>
        <strain evidence="20">APC 1.2</strain>
    </source>
</reference>
<dbReference type="SUPFAM" id="SSF53187">
    <property type="entry name" value="Zn-dependent exopeptidases"/>
    <property type="match status" value="1"/>
</dbReference>
<protein>
    <submittedName>
        <fullName evidence="19">Gly-Xaa carboxypeptidase</fullName>
    </submittedName>
</protein>
<keyword evidence="12 17" id="KW-1133">Transmembrane helix</keyword>
<evidence type="ECO:0000256" key="6">
    <source>
        <dbReference type="ARBA" id="ARBA00022670"/>
    </source>
</evidence>
<evidence type="ECO:0000256" key="9">
    <source>
        <dbReference type="ARBA" id="ARBA00022801"/>
    </source>
</evidence>
<dbReference type="PANTHER" id="PTHR45962">
    <property type="entry name" value="N-FATTY-ACYL-AMINO ACID SYNTHASE/HYDROLASE PM20D1"/>
    <property type="match status" value="1"/>
</dbReference>
<evidence type="ECO:0000259" key="18">
    <source>
        <dbReference type="Pfam" id="PF07687"/>
    </source>
</evidence>
<evidence type="ECO:0000256" key="1">
    <source>
        <dbReference type="ARBA" id="ARBA00001947"/>
    </source>
</evidence>
<dbReference type="GO" id="GO:0000328">
    <property type="term" value="C:fungal-type vacuole lumen"/>
    <property type="evidence" value="ECO:0007669"/>
    <property type="project" value="TreeGrafter"/>
</dbReference>
<evidence type="ECO:0000256" key="12">
    <source>
        <dbReference type="ARBA" id="ARBA00022989"/>
    </source>
</evidence>
<dbReference type="PIRSF" id="PIRSF037217">
    <property type="entry name" value="Carboxypeptidase_S"/>
    <property type="match status" value="1"/>
</dbReference>
<dbReference type="FunFam" id="3.40.630.10:FF:000098">
    <property type="entry name" value="Gly-Xaa carboxypeptidase"/>
    <property type="match status" value="1"/>
</dbReference>
<evidence type="ECO:0000313" key="19">
    <source>
        <dbReference type="EMBL" id="QBM89796.1"/>
    </source>
</evidence>
<dbReference type="PANTHER" id="PTHR45962:SF1">
    <property type="entry name" value="N-FATTY-ACYL-AMINO ACID SYNTHASE_HYDROLASE PM20D1"/>
    <property type="match status" value="1"/>
</dbReference>
<evidence type="ECO:0000256" key="8">
    <source>
        <dbReference type="ARBA" id="ARBA00022723"/>
    </source>
</evidence>
<dbReference type="AlphaFoldDB" id="A0A4P6XTM2"/>
<dbReference type="STRING" id="2163413.A0A4P6XTM2"/>
<evidence type="ECO:0000256" key="17">
    <source>
        <dbReference type="SAM" id="Phobius"/>
    </source>
</evidence>
<dbReference type="Gene3D" id="1.10.150.900">
    <property type="match status" value="1"/>
</dbReference>
<keyword evidence="7 17" id="KW-0812">Transmembrane</keyword>
<dbReference type="InterPro" id="IPR002933">
    <property type="entry name" value="Peptidase_M20"/>
</dbReference>
<dbReference type="InterPro" id="IPR001261">
    <property type="entry name" value="ArgE/DapE_CS"/>
</dbReference>
<feature type="binding site" evidence="16">
    <location>
        <position position="528"/>
    </location>
    <ligand>
        <name>Zn(2+)</name>
        <dbReference type="ChEBI" id="CHEBI:29105"/>
        <label>1</label>
    </ligand>
</feature>
<evidence type="ECO:0000256" key="10">
    <source>
        <dbReference type="ARBA" id="ARBA00022833"/>
    </source>
</evidence>
<dbReference type="SUPFAM" id="SSF55031">
    <property type="entry name" value="Bacterial exopeptidase dimerisation domain"/>
    <property type="match status" value="1"/>
</dbReference>
<evidence type="ECO:0000256" key="4">
    <source>
        <dbReference type="ARBA" id="ARBA00022499"/>
    </source>
</evidence>
<dbReference type="GO" id="GO:0004181">
    <property type="term" value="F:metallocarboxypeptidase activity"/>
    <property type="evidence" value="ECO:0007669"/>
    <property type="project" value="InterPro"/>
</dbReference>
<dbReference type="GO" id="GO:0051603">
    <property type="term" value="P:proteolysis involved in protein catabolic process"/>
    <property type="evidence" value="ECO:0007669"/>
    <property type="project" value="TreeGrafter"/>
</dbReference>
<feature type="binding site" evidence="16">
    <location>
        <position position="217"/>
    </location>
    <ligand>
        <name>Zn(2+)</name>
        <dbReference type="ChEBI" id="CHEBI:29105"/>
        <label>1</label>
    </ligand>
</feature>
<evidence type="ECO:0000256" key="7">
    <source>
        <dbReference type="ARBA" id="ARBA00022692"/>
    </source>
</evidence>
<keyword evidence="13 17" id="KW-0472">Membrane</keyword>
<keyword evidence="4" id="KW-1017">Isopeptide bond</keyword>
<dbReference type="PROSITE" id="PS00758">
    <property type="entry name" value="ARGE_DAPE_CPG2_1"/>
    <property type="match status" value="1"/>
</dbReference>
<comment type="similarity">
    <text evidence="3">Belongs to the peptidase M20A family.</text>
</comment>
<dbReference type="GO" id="GO:0016020">
    <property type="term" value="C:membrane"/>
    <property type="evidence" value="ECO:0007669"/>
    <property type="project" value="UniProtKB-SubCell"/>
</dbReference>
<feature type="active site" evidence="15">
    <location>
        <position position="149"/>
    </location>
</feature>
<accession>A0A4P6XTM2</accession>
<evidence type="ECO:0000256" key="3">
    <source>
        <dbReference type="ARBA" id="ARBA00006247"/>
    </source>
</evidence>
<dbReference type="PROSITE" id="PS00759">
    <property type="entry name" value="ARGE_DAPE_CPG2_2"/>
    <property type="match status" value="1"/>
</dbReference>
<dbReference type="Proteomes" id="UP000292447">
    <property type="component" value="Chromosome V"/>
</dbReference>
<feature type="active site" description="Proton acceptor" evidence="15">
    <location>
        <position position="216"/>
    </location>
</feature>
<gene>
    <name evidence="19" type="primary">MPUL0E00290</name>
    <name evidence="19" type="ORF">METSCH_E00290</name>
</gene>
<dbReference type="Gene3D" id="3.40.630.10">
    <property type="entry name" value="Zn peptidases"/>
    <property type="match status" value="1"/>
</dbReference>
<keyword evidence="20" id="KW-1185">Reference proteome</keyword>
<evidence type="ECO:0000256" key="16">
    <source>
        <dbReference type="PIRSR" id="PIRSR037217-2"/>
    </source>
</evidence>
<keyword evidence="6" id="KW-0645">Protease</keyword>
<dbReference type="GO" id="GO:0046872">
    <property type="term" value="F:metal ion binding"/>
    <property type="evidence" value="ECO:0007669"/>
    <property type="project" value="UniProtKB-KW"/>
</dbReference>
<dbReference type="InterPro" id="IPR017141">
    <property type="entry name" value="Pept_M20_carboxypep"/>
</dbReference>
<dbReference type="Pfam" id="PF07687">
    <property type="entry name" value="M20_dimer"/>
    <property type="match status" value="1"/>
</dbReference>
<sequence>MRVYVISGATAVVAILFFTNFISYVKILLQSTSDDSLCPVYESKAPPKFATDNSTVLKILRDETYRQESVARLAAAVQVDTQVTDNLPDVDEAPEKWTQFAGFHEYLETQFPRIYEASKVYKVNTWGLVFHWKGSNDKLKPLLLMAHQDVVPVQKDTLKDWTYPPFEGHYDGKFVYGRGASDCKNSLVAVMEAVDLLIKEKYTPERGVLIAFGFDEEASGIHGASQISKFLEEKFGRDSVYAIIDEGPGLLKDAMTGSLVAAPATGEKGYTDIRVDLFMKGGHSSIPPDHGAIGIMGELAYNIEQDQYSPLLTKENPLLHYMQCMAVNSGDKLGKLQKKTILRAGYDKVANGKVVNALSQNRLTKYLIKTSQAIDKVAGGEKANALPEDVSLVVNHRVAIGTEVAVVQEHFLSRVIALAEKYGMDVEAFGKPVYSAKHSAGQFRVETFGHNLEYAPVTPATGKVWEYLAATTRHVFEDLWFNNTLGYPLVTAPSLMPANTDTRYYWNLTRNIFRYSPMTVDMFQNNIHSVDEKIEFDGHLQLTAWYYEYIQNVDTAAAE</sequence>
<comment type="cofactor">
    <cofactor evidence="1">
        <name>Zn(2+)</name>
        <dbReference type="ChEBI" id="CHEBI:29105"/>
    </cofactor>
</comment>
<dbReference type="InterPro" id="IPR047177">
    <property type="entry name" value="Pept_M20A"/>
</dbReference>
<evidence type="ECO:0000313" key="20">
    <source>
        <dbReference type="Proteomes" id="UP000292447"/>
    </source>
</evidence>
<feature type="binding site" evidence="16">
    <location>
        <position position="182"/>
    </location>
    <ligand>
        <name>Zn(2+)</name>
        <dbReference type="ChEBI" id="CHEBI:29105"/>
        <label>2</label>
    </ligand>
</feature>
<feature type="binding site" evidence="16">
    <location>
        <position position="147"/>
    </location>
    <ligand>
        <name>Zn(2+)</name>
        <dbReference type="ChEBI" id="CHEBI:29105"/>
        <label>2</label>
    </ligand>
</feature>
<evidence type="ECO:0000256" key="11">
    <source>
        <dbReference type="ARBA" id="ARBA00022843"/>
    </source>
</evidence>
<keyword evidence="9" id="KW-0378">Hydrolase</keyword>
<keyword evidence="11" id="KW-0832">Ubl conjugation</keyword>
<organism evidence="19 20">
    <name type="scientific">Metschnikowia aff. pulcherrima</name>
    <dbReference type="NCBI Taxonomy" id="2163413"/>
    <lineage>
        <taxon>Eukaryota</taxon>
        <taxon>Fungi</taxon>
        <taxon>Dikarya</taxon>
        <taxon>Ascomycota</taxon>
        <taxon>Saccharomycotina</taxon>
        <taxon>Pichiomycetes</taxon>
        <taxon>Metschnikowiaceae</taxon>
        <taxon>Metschnikowia</taxon>
    </lineage>
</organism>
<evidence type="ECO:0000256" key="14">
    <source>
        <dbReference type="ARBA" id="ARBA00023180"/>
    </source>
</evidence>
<keyword evidence="5 19" id="KW-0121">Carboxypeptidase</keyword>
<proteinExistence type="inferred from homology"/>
<feature type="binding site" evidence="16">
    <location>
        <position position="182"/>
    </location>
    <ligand>
        <name>Zn(2+)</name>
        <dbReference type="ChEBI" id="CHEBI:29105"/>
        <label>1</label>
    </ligand>
</feature>
<dbReference type="InterPro" id="IPR011650">
    <property type="entry name" value="Peptidase_M20_dimer"/>
</dbReference>